<accession>A0ABX3RP97</accession>
<dbReference type="EMBL" id="MVHH01000030">
    <property type="protein sequence ID" value="OQZ95553.1"/>
    <property type="molecule type" value="Genomic_DNA"/>
</dbReference>
<dbReference type="PANTHER" id="PTHR34853:SF1">
    <property type="entry name" value="LIPASE 5"/>
    <property type="match status" value="1"/>
</dbReference>
<dbReference type="Gene3D" id="1.10.260.130">
    <property type="match status" value="1"/>
</dbReference>
<evidence type="ECO:0000256" key="1">
    <source>
        <dbReference type="SAM" id="MobiDB-lite"/>
    </source>
</evidence>
<evidence type="ECO:0000313" key="2">
    <source>
        <dbReference type="EMBL" id="OQZ95553.1"/>
    </source>
</evidence>
<evidence type="ECO:0000313" key="3">
    <source>
        <dbReference type="Proteomes" id="UP000192327"/>
    </source>
</evidence>
<sequence length="457" mass="49118">MLRGRAARASGAQVMPTQPAAGASHSRRLTVALVVAFMFGVVAVLPTRVAHADDIKYEQFYTPPHPLPSGKPGDVIRTEPSRLVLEPSGQLGAFVGSGTRIMYLSTDAQGTPVPVTGTYIESDVPWSGKGPRPLLAYATGPYGVGEQCAPSRLFDQGIHFSQGFDLMFNYEEGFIATLLARGYSIVVTDGVGEGIHSPVSPQFLNRVAAGTALIDAARAAQKLPGTSLDPDGPVAFWGWATGGQASLSAAELAATYAPELKVVGSYANAPITNIPEVIPAVDGNFLAVLAGYLLRGIQASYPETEQPIWDALTPRGVQMLDWSGHTCLVQGGVDYAFRHLQFYFKDDLNQIASTDPFKSIFAAQRIGNIKPTVPVYISHNRWDPLAPYNAAHDTARDWCAQGADVQLWTNEQPPFLNKMDINILLPQFVDGERSMAWVADRFNGVPTTSNCGEIQGT</sequence>
<organism evidence="2 3">
    <name type="scientific">Mycolicibacter arupensis</name>
    <dbReference type="NCBI Taxonomy" id="342002"/>
    <lineage>
        <taxon>Bacteria</taxon>
        <taxon>Bacillati</taxon>
        <taxon>Actinomycetota</taxon>
        <taxon>Actinomycetes</taxon>
        <taxon>Mycobacteriales</taxon>
        <taxon>Mycobacteriaceae</taxon>
        <taxon>Mycolicibacter</taxon>
    </lineage>
</organism>
<name>A0ABX3RP97_9MYCO</name>
<dbReference type="Pfam" id="PF03583">
    <property type="entry name" value="LIP"/>
    <property type="match status" value="1"/>
</dbReference>
<dbReference type="SUPFAM" id="SSF53474">
    <property type="entry name" value="alpha/beta-Hydrolases"/>
    <property type="match status" value="1"/>
</dbReference>
<dbReference type="PANTHER" id="PTHR34853">
    <property type="match status" value="1"/>
</dbReference>
<protein>
    <submittedName>
        <fullName evidence="2">Triacylglycerol lipase</fullName>
    </submittedName>
</protein>
<dbReference type="PIRSF" id="PIRSF029171">
    <property type="entry name" value="Esterase_LipA"/>
    <property type="match status" value="1"/>
</dbReference>
<dbReference type="InterPro" id="IPR005152">
    <property type="entry name" value="Lipase_secreted"/>
</dbReference>
<dbReference type="Proteomes" id="UP000192327">
    <property type="component" value="Unassembled WGS sequence"/>
</dbReference>
<keyword evidence="3" id="KW-1185">Reference proteome</keyword>
<gene>
    <name evidence="2" type="ORF">BST15_14080</name>
</gene>
<comment type="caution">
    <text evidence="2">The sequence shown here is derived from an EMBL/GenBank/DDBJ whole genome shotgun (WGS) entry which is preliminary data.</text>
</comment>
<proteinExistence type="predicted"/>
<dbReference type="InterPro" id="IPR029058">
    <property type="entry name" value="AB_hydrolase_fold"/>
</dbReference>
<feature type="region of interest" description="Disordered" evidence="1">
    <location>
        <begin position="1"/>
        <end position="21"/>
    </location>
</feature>
<reference evidence="2 3" key="1">
    <citation type="submission" date="2016-12" db="EMBL/GenBank/DDBJ databases">
        <title>The new phylogeny of genus Mycobacterium.</title>
        <authorList>
            <person name="Tortoli E."/>
            <person name="Trovato A."/>
            <person name="Cirillo D.M."/>
        </authorList>
    </citation>
    <scope>NUCLEOTIDE SEQUENCE [LARGE SCALE GENOMIC DNA]</scope>
    <source>
        <strain evidence="2 3">DSM 44942</strain>
    </source>
</reference>
<dbReference type="Gene3D" id="3.40.50.1820">
    <property type="entry name" value="alpha/beta hydrolase"/>
    <property type="match status" value="1"/>
</dbReference>